<accession>A0A9P4VJ88</accession>
<keyword evidence="5" id="KW-0067">ATP-binding</keyword>
<keyword evidence="3" id="KW-0547">Nucleotide-binding</keyword>
<dbReference type="SMART" id="SM00212">
    <property type="entry name" value="UBCc"/>
    <property type="match status" value="1"/>
</dbReference>
<dbReference type="GO" id="GO:0005524">
    <property type="term" value="F:ATP binding"/>
    <property type="evidence" value="ECO:0007669"/>
    <property type="project" value="UniProtKB-KW"/>
</dbReference>
<dbReference type="Proteomes" id="UP000799429">
    <property type="component" value="Unassembled WGS sequence"/>
</dbReference>
<dbReference type="InterPro" id="IPR016135">
    <property type="entry name" value="UBQ-conjugating_enzyme/RWD"/>
</dbReference>
<keyword evidence="8" id="KW-1185">Reference proteome</keyword>
<dbReference type="AlphaFoldDB" id="A0A9P4VJ88"/>
<dbReference type="GO" id="GO:0061631">
    <property type="term" value="F:ubiquitin conjugating enzyme activity"/>
    <property type="evidence" value="ECO:0007669"/>
    <property type="project" value="UniProtKB-EC"/>
</dbReference>
<gene>
    <name evidence="7" type="ORF">M501DRAFT_1008872</name>
</gene>
<dbReference type="Gene3D" id="3.10.110.10">
    <property type="entry name" value="Ubiquitin Conjugating Enzyme"/>
    <property type="match status" value="1"/>
</dbReference>
<sequence length="154" mass="17342">MANRKRIVKELSDVTRSPPPGTRVQLLDESDVHIWEVLMDGPPESVYVGGHFKIKVTLPTDYPFKPPLLSFTTKIYHPNVSNDDKGSMCLGMLRSDEWKPANRISAAIEMARNLLIAPNADDAVEVSIADQFKNDRAEFEKIAKDWTKRYAGKA</sequence>
<dbReference type="PROSITE" id="PS50127">
    <property type="entry name" value="UBC_2"/>
    <property type="match status" value="1"/>
</dbReference>
<organism evidence="7 8">
    <name type="scientific">Patellaria atrata CBS 101060</name>
    <dbReference type="NCBI Taxonomy" id="1346257"/>
    <lineage>
        <taxon>Eukaryota</taxon>
        <taxon>Fungi</taxon>
        <taxon>Dikarya</taxon>
        <taxon>Ascomycota</taxon>
        <taxon>Pezizomycotina</taxon>
        <taxon>Dothideomycetes</taxon>
        <taxon>Dothideomycetes incertae sedis</taxon>
        <taxon>Patellariales</taxon>
        <taxon>Patellariaceae</taxon>
        <taxon>Patellaria</taxon>
    </lineage>
</organism>
<keyword evidence="4" id="KW-0833">Ubl conjugation pathway</keyword>
<feature type="domain" description="UBC core" evidence="6">
    <location>
        <begin position="2"/>
        <end position="152"/>
    </location>
</feature>
<evidence type="ECO:0000313" key="8">
    <source>
        <dbReference type="Proteomes" id="UP000799429"/>
    </source>
</evidence>
<keyword evidence="2" id="KW-0808">Transferase</keyword>
<evidence type="ECO:0000256" key="2">
    <source>
        <dbReference type="ARBA" id="ARBA00022679"/>
    </source>
</evidence>
<dbReference type="InterPro" id="IPR000608">
    <property type="entry name" value="UBC"/>
</dbReference>
<evidence type="ECO:0000256" key="5">
    <source>
        <dbReference type="ARBA" id="ARBA00022840"/>
    </source>
</evidence>
<dbReference type="EC" id="2.3.2.23" evidence="1"/>
<dbReference type="EMBL" id="MU006113">
    <property type="protein sequence ID" value="KAF2834911.1"/>
    <property type="molecule type" value="Genomic_DNA"/>
</dbReference>
<evidence type="ECO:0000256" key="3">
    <source>
        <dbReference type="ARBA" id="ARBA00022741"/>
    </source>
</evidence>
<dbReference type="Pfam" id="PF00179">
    <property type="entry name" value="UQ_con"/>
    <property type="match status" value="1"/>
</dbReference>
<dbReference type="OrthoDB" id="9978460at2759"/>
<dbReference type="PANTHER" id="PTHR24067">
    <property type="entry name" value="UBIQUITIN-CONJUGATING ENZYME E2"/>
    <property type="match status" value="1"/>
</dbReference>
<dbReference type="FunFam" id="3.10.110.10:FF:000060">
    <property type="entry name" value="Ubiquitin conjugating enzyme (UbcB)"/>
    <property type="match status" value="1"/>
</dbReference>
<evidence type="ECO:0000259" key="6">
    <source>
        <dbReference type="PROSITE" id="PS50127"/>
    </source>
</evidence>
<reference evidence="7" key="1">
    <citation type="journal article" date="2020" name="Stud. Mycol.">
        <title>101 Dothideomycetes genomes: a test case for predicting lifestyles and emergence of pathogens.</title>
        <authorList>
            <person name="Haridas S."/>
            <person name="Albert R."/>
            <person name="Binder M."/>
            <person name="Bloem J."/>
            <person name="Labutti K."/>
            <person name="Salamov A."/>
            <person name="Andreopoulos B."/>
            <person name="Baker S."/>
            <person name="Barry K."/>
            <person name="Bills G."/>
            <person name="Bluhm B."/>
            <person name="Cannon C."/>
            <person name="Castanera R."/>
            <person name="Culley D."/>
            <person name="Daum C."/>
            <person name="Ezra D."/>
            <person name="Gonzalez J."/>
            <person name="Henrissat B."/>
            <person name="Kuo A."/>
            <person name="Liang C."/>
            <person name="Lipzen A."/>
            <person name="Lutzoni F."/>
            <person name="Magnuson J."/>
            <person name="Mondo S."/>
            <person name="Nolan M."/>
            <person name="Ohm R."/>
            <person name="Pangilinan J."/>
            <person name="Park H.-J."/>
            <person name="Ramirez L."/>
            <person name="Alfaro M."/>
            <person name="Sun H."/>
            <person name="Tritt A."/>
            <person name="Yoshinaga Y."/>
            <person name="Zwiers L.-H."/>
            <person name="Turgeon B."/>
            <person name="Goodwin S."/>
            <person name="Spatafora J."/>
            <person name="Crous P."/>
            <person name="Grigoriev I."/>
        </authorList>
    </citation>
    <scope>NUCLEOTIDE SEQUENCE</scope>
    <source>
        <strain evidence="7">CBS 101060</strain>
    </source>
</reference>
<dbReference type="SUPFAM" id="SSF54495">
    <property type="entry name" value="UBC-like"/>
    <property type="match status" value="1"/>
</dbReference>
<protein>
    <recommendedName>
        <fullName evidence="1">E2 ubiquitin-conjugating enzyme</fullName>
        <ecNumber evidence="1">2.3.2.23</ecNumber>
    </recommendedName>
</protein>
<dbReference type="InterPro" id="IPR050113">
    <property type="entry name" value="Ub_conjugating_enzyme"/>
</dbReference>
<evidence type="ECO:0000256" key="4">
    <source>
        <dbReference type="ARBA" id="ARBA00022786"/>
    </source>
</evidence>
<proteinExistence type="predicted"/>
<evidence type="ECO:0000256" key="1">
    <source>
        <dbReference type="ARBA" id="ARBA00012486"/>
    </source>
</evidence>
<comment type="caution">
    <text evidence="7">The sequence shown here is derived from an EMBL/GenBank/DDBJ whole genome shotgun (WGS) entry which is preliminary data.</text>
</comment>
<name>A0A9P4VJ88_9PEZI</name>
<evidence type="ECO:0000313" key="7">
    <source>
        <dbReference type="EMBL" id="KAF2834911.1"/>
    </source>
</evidence>